<dbReference type="GO" id="GO:0004867">
    <property type="term" value="F:serine-type endopeptidase inhibitor activity"/>
    <property type="evidence" value="ECO:0007669"/>
    <property type="project" value="InterPro"/>
</dbReference>
<dbReference type="OrthoDB" id="10546513at2759"/>
<feature type="signal peptide" evidence="1">
    <location>
        <begin position="1"/>
        <end position="22"/>
    </location>
</feature>
<evidence type="ECO:0000313" key="3">
    <source>
        <dbReference type="EMBL" id="CAG9835804.1"/>
    </source>
</evidence>
<gene>
    <name evidence="3" type="ORF">DIABBA_LOCUS8966</name>
</gene>
<proteinExistence type="predicted"/>
<feature type="domain" description="BPTI/Kunitz inhibitor" evidence="2">
    <location>
        <begin position="54"/>
        <end position="93"/>
    </location>
</feature>
<dbReference type="InterPro" id="IPR002223">
    <property type="entry name" value="Kunitz_BPTI"/>
</dbReference>
<sequence length="104" mass="11944">MKFIFSLFSVVIVSAVLPFIEGQRGPFMPLPPFQEEDCYLEPQGICPYSAAPEKEAINVWKWDVSANKCVEVLYYTNCQRTRNNFDDFESCSRIAGPICRFFVS</sequence>
<keyword evidence="4" id="KW-1185">Reference proteome</keyword>
<dbReference type="SUPFAM" id="SSF57362">
    <property type="entry name" value="BPTI-like"/>
    <property type="match status" value="1"/>
</dbReference>
<dbReference type="Pfam" id="PF00014">
    <property type="entry name" value="Kunitz_BPTI"/>
    <property type="match status" value="1"/>
</dbReference>
<reference evidence="3" key="1">
    <citation type="submission" date="2022-01" db="EMBL/GenBank/DDBJ databases">
        <authorList>
            <person name="King R."/>
        </authorList>
    </citation>
    <scope>NUCLEOTIDE SEQUENCE</scope>
</reference>
<dbReference type="Proteomes" id="UP001153709">
    <property type="component" value="Chromosome 6"/>
</dbReference>
<dbReference type="EMBL" id="OU898281">
    <property type="protein sequence ID" value="CAG9835804.1"/>
    <property type="molecule type" value="Genomic_DNA"/>
</dbReference>
<evidence type="ECO:0000259" key="2">
    <source>
        <dbReference type="Pfam" id="PF00014"/>
    </source>
</evidence>
<dbReference type="InterPro" id="IPR036880">
    <property type="entry name" value="Kunitz_BPTI_sf"/>
</dbReference>
<protein>
    <recommendedName>
        <fullName evidence="2">BPTI/Kunitz inhibitor domain-containing protein</fullName>
    </recommendedName>
</protein>
<organism evidence="3 4">
    <name type="scientific">Diabrotica balteata</name>
    <name type="common">Banded cucumber beetle</name>
    <dbReference type="NCBI Taxonomy" id="107213"/>
    <lineage>
        <taxon>Eukaryota</taxon>
        <taxon>Metazoa</taxon>
        <taxon>Ecdysozoa</taxon>
        <taxon>Arthropoda</taxon>
        <taxon>Hexapoda</taxon>
        <taxon>Insecta</taxon>
        <taxon>Pterygota</taxon>
        <taxon>Neoptera</taxon>
        <taxon>Endopterygota</taxon>
        <taxon>Coleoptera</taxon>
        <taxon>Polyphaga</taxon>
        <taxon>Cucujiformia</taxon>
        <taxon>Chrysomeloidea</taxon>
        <taxon>Chrysomelidae</taxon>
        <taxon>Galerucinae</taxon>
        <taxon>Diabroticina</taxon>
        <taxon>Diabroticites</taxon>
        <taxon>Diabrotica</taxon>
    </lineage>
</organism>
<feature type="chain" id="PRO_5040284594" description="BPTI/Kunitz inhibitor domain-containing protein" evidence="1">
    <location>
        <begin position="23"/>
        <end position="104"/>
    </location>
</feature>
<name>A0A9N9T7H2_DIABA</name>
<keyword evidence="1" id="KW-0732">Signal</keyword>
<dbReference type="Gene3D" id="4.10.410.10">
    <property type="entry name" value="Pancreatic trypsin inhibitor Kunitz domain"/>
    <property type="match status" value="1"/>
</dbReference>
<dbReference type="AlphaFoldDB" id="A0A9N9T7H2"/>
<evidence type="ECO:0000313" key="4">
    <source>
        <dbReference type="Proteomes" id="UP001153709"/>
    </source>
</evidence>
<evidence type="ECO:0000256" key="1">
    <source>
        <dbReference type="SAM" id="SignalP"/>
    </source>
</evidence>
<accession>A0A9N9T7H2</accession>